<dbReference type="AlphaFoldDB" id="A0ABD3S4Q5"/>
<reference evidence="3 4" key="1">
    <citation type="submission" date="2024-12" db="EMBL/GenBank/DDBJ databases">
        <title>The unique morphological basis and parallel evolutionary history of personate flowers in Penstemon.</title>
        <authorList>
            <person name="Depatie T.H."/>
            <person name="Wessinger C.A."/>
        </authorList>
    </citation>
    <scope>NUCLEOTIDE SEQUENCE [LARGE SCALE GENOMIC DNA]</scope>
    <source>
        <strain evidence="3">WTNN_2</strain>
        <tissue evidence="3">Leaf</tissue>
    </source>
</reference>
<organism evidence="3 4">
    <name type="scientific">Penstemon smallii</name>
    <dbReference type="NCBI Taxonomy" id="265156"/>
    <lineage>
        <taxon>Eukaryota</taxon>
        <taxon>Viridiplantae</taxon>
        <taxon>Streptophyta</taxon>
        <taxon>Embryophyta</taxon>
        <taxon>Tracheophyta</taxon>
        <taxon>Spermatophyta</taxon>
        <taxon>Magnoliopsida</taxon>
        <taxon>eudicotyledons</taxon>
        <taxon>Gunneridae</taxon>
        <taxon>Pentapetalae</taxon>
        <taxon>asterids</taxon>
        <taxon>lamiids</taxon>
        <taxon>Lamiales</taxon>
        <taxon>Plantaginaceae</taxon>
        <taxon>Cheloneae</taxon>
        <taxon>Penstemon</taxon>
    </lineage>
</organism>
<dbReference type="EMBL" id="JBJXBP010000007">
    <property type="protein sequence ID" value="KAL3819451.1"/>
    <property type="molecule type" value="Genomic_DNA"/>
</dbReference>
<dbReference type="PANTHER" id="PTHR33144:SF25">
    <property type="entry name" value="DUF4216 DOMAIN-CONTAINING PROTEIN"/>
    <property type="match status" value="1"/>
</dbReference>
<feature type="region of interest" description="Disordered" evidence="1">
    <location>
        <begin position="69"/>
        <end position="98"/>
    </location>
</feature>
<gene>
    <name evidence="3" type="ORF">ACJIZ3_005356</name>
</gene>
<name>A0ABD3S4Q5_9LAMI</name>
<protein>
    <submittedName>
        <fullName evidence="3">Uncharacterized protein</fullName>
    </submittedName>
</protein>
<keyword evidence="2" id="KW-1133">Transmembrane helix</keyword>
<dbReference type="PANTHER" id="PTHR33144">
    <property type="entry name" value="OS10G0409366 PROTEIN-RELATED"/>
    <property type="match status" value="1"/>
</dbReference>
<evidence type="ECO:0000256" key="2">
    <source>
        <dbReference type="SAM" id="Phobius"/>
    </source>
</evidence>
<feature type="transmembrane region" description="Helical" evidence="2">
    <location>
        <begin position="6"/>
        <end position="32"/>
    </location>
</feature>
<evidence type="ECO:0000256" key="1">
    <source>
        <dbReference type="SAM" id="MobiDB-lite"/>
    </source>
</evidence>
<dbReference type="Proteomes" id="UP001634393">
    <property type="component" value="Unassembled WGS sequence"/>
</dbReference>
<evidence type="ECO:0000313" key="3">
    <source>
        <dbReference type="EMBL" id="KAL3819451.1"/>
    </source>
</evidence>
<comment type="caution">
    <text evidence="3">The sequence shown here is derived from an EMBL/GenBank/DDBJ whole genome shotgun (WGS) entry which is preliminary data.</text>
</comment>
<keyword evidence="2" id="KW-0472">Membrane</keyword>
<keyword evidence="4" id="KW-1185">Reference proteome</keyword>
<evidence type="ECO:0000313" key="4">
    <source>
        <dbReference type="Proteomes" id="UP001634393"/>
    </source>
</evidence>
<proteinExistence type="predicted"/>
<accession>A0ABD3S4Q5</accession>
<keyword evidence="2" id="KW-0812">Transmembrane</keyword>
<sequence>MPRPLFLFFFLLSPFIPDLYFILILILFPVCYSRLIFPHLFISLSRLHSNSSIHVYFSLPFSPFHIHKQNRSDGRDESENQLPNNNPKTGRGRSKQTPLWDSGVKLQVHLTSDGRIDGPDRAKFKTQLGVLARNSIKFPLTCKSFKKIGDGTKDDIWRNIKENTTLPDEAKSIVFEDINAKWKQGKYRLKKKNYLPYEDDNKRMEELEKDCVPPDQVKSIIDQWNSPKTQVIVIMKKYCFFFLTFKIIRKFNR</sequence>